<organism evidence="1 2">
    <name type="scientific">Amycolatopsis australiensis</name>
    <dbReference type="NCBI Taxonomy" id="546364"/>
    <lineage>
        <taxon>Bacteria</taxon>
        <taxon>Bacillati</taxon>
        <taxon>Actinomycetota</taxon>
        <taxon>Actinomycetes</taxon>
        <taxon>Pseudonocardiales</taxon>
        <taxon>Pseudonocardiaceae</taxon>
        <taxon>Amycolatopsis</taxon>
    </lineage>
</organism>
<dbReference type="RefSeq" id="WP_072474334.1">
    <property type="nucleotide sequence ID" value="NZ_FPJG01000001.1"/>
</dbReference>
<dbReference type="Proteomes" id="UP000182740">
    <property type="component" value="Unassembled WGS sequence"/>
</dbReference>
<proteinExistence type="predicted"/>
<reference evidence="2" key="1">
    <citation type="submission" date="2016-11" db="EMBL/GenBank/DDBJ databases">
        <authorList>
            <person name="Varghese N."/>
            <person name="Submissions S."/>
        </authorList>
    </citation>
    <scope>NUCLEOTIDE SEQUENCE [LARGE SCALE GENOMIC DNA]</scope>
    <source>
        <strain evidence="2">DSM 44671</strain>
    </source>
</reference>
<accession>A0A1K1LLL9</accession>
<evidence type="ECO:0000313" key="1">
    <source>
        <dbReference type="EMBL" id="SFW11788.1"/>
    </source>
</evidence>
<protein>
    <submittedName>
        <fullName evidence="1">Uncharacterized protein</fullName>
    </submittedName>
</protein>
<keyword evidence="2" id="KW-1185">Reference proteome</keyword>
<gene>
    <name evidence="1" type="ORF">SAMN04489730_0058</name>
</gene>
<dbReference type="EMBL" id="FPJG01000001">
    <property type="protein sequence ID" value="SFW11788.1"/>
    <property type="molecule type" value="Genomic_DNA"/>
</dbReference>
<dbReference type="STRING" id="546364.SAMN04489730_0058"/>
<dbReference type="AlphaFoldDB" id="A0A1K1LLL9"/>
<evidence type="ECO:0000313" key="2">
    <source>
        <dbReference type="Proteomes" id="UP000182740"/>
    </source>
</evidence>
<sequence length="65" mass="7068">MSTRTVHPSLAVLHHDAVVRGEALQALVVCCRINDPHDPRISDLDDQSVTAWDVIANLDTALHAS</sequence>
<name>A0A1K1LLL9_9PSEU</name>